<proteinExistence type="predicted"/>
<name>A0A939JNN6_9ACTN</name>
<comment type="caution">
    <text evidence="2">The sequence shown here is derived from an EMBL/GenBank/DDBJ whole genome shotgun (WGS) entry which is preliminary data.</text>
</comment>
<dbReference type="Proteomes" id="UP000664781">
    <property type="component" value="Unassembled WGS sequence"/>
</dbReference>
<feature type="region of interest" description="Disordered" evidence="1">
    <location>
        <begin position="83"/>
        <end position="117"/>
    </location>
</feature>
<gene>
    <name evidence="2" type="ORF">J1792_22770</name>
</gene>
<organism evidence="2 3">
    <name type="scientific">Streptomyces triculaminicus</name>
    <dbReference type="NCBI Taxonomy" id="2816232"/>
    <lineage>
        <taxon>Bacteria</taxon>
        <taxon>Bacillati</taxon>
        <taxon>Actinomycetota</taxon>
        <taxon>Actinomycetes</taxon>
        <taxon>Kitasatosporales</taxon>
        <taxon>Streptomycetaceae</taxon>
        <taxon>Streptomyces</taxon>
    </lineage>
</organism>
<sequence length="117" mass="12412">MTDPRRVDIEIGELVLSGFEHVDHDLVVDAFRRELHRLVRDRGVPLAENADVSVDLLRGLPPLPATTTPHRLGAALARAVHTGLAGGGRTDGSRTDGDRGGFGRTDASGTDVGGRRA</sequence>
<dbReference type="EMBL" id="JAFMOF010000003">
    <property type="protein sequence ID" value="MBO0655496.1"/>
    <property type="molecule type" value="Genomic_DNA"/>
</dbReference>
<reference evidence="2" key="1">
    <citation type="submission" date="2021-03" db="EMBL/GenBank/DDBJ databases">
        <title>Streptomyces strains.</title>
        <authorList>
            <person name="Lund M.B."/>
            <person name="Toerring T."/>
        </authorList>
    </citation>
    <scope>NUCLEOTIDE SEQUENCE</scope>
    <source>
        <strain evidence="2">JCM 4242</strain>
    </source>
</reference>
<evidence type="ECO:0000256" key="1">
    <source>
        <dbReference type="SAM" id="MobiDB-lite"/>
    </source>
</evidence>
<accession>A0A939JNN6</accession>
<dbReference type="RefSeq" id="WP_207248063.1">
    <property type="nucleotide sequence ID" value="NZ_JAFMOF010000003.1"/>
</dbReference>
<keyword evidence="3" id="KW-1185">Reference proteome</keyword>
<feature type="compositionally biased region" description="Basic and acidic residues" evidence="1">
    <location>
        <begin position="91"/>
        <end position="101"/>
    </location>
</feature>
<protein>
    <submittedName>
        <fullName evidence="2">Uncharacterized protein</fullName>
    </submittedName>
</protein>
<evidence type="ECO:0000313" key="3">
    <source>
        <dbReference type="Proteomes" id="UP000664781"/>
    </source>
</evidence>
<dbReference type="AlphaFoldDB" id="A0A939JNN6"/>
<evidence type="ECO:0000313" key="2">
    <source>
        <dbReference type="EMBL" id="MBO0655496.1"/>
    </source>
</evidence>